<reference evidence="1" key="1">
    <citation type="journal article" date="2021" name="Nat. Commun.">
        <title>Genetic determinants of endophytism in the Arabidopsis root mycobiome.</title>
        <authorList>
            <person name="Mesny F."/>
            <person name="Miyauchi S."/>
            <person name="Thiergart T."/>
            <person name="Pickel B."/>
            <person name="Atanasova L."/>
            <person name="Karlsson M."/>
            <person name="Huettel B."/>
            <person name="Barry K.W."/>
            <person name="Haridas S."/>
            <person name="Chen C."/>
            <person name="Bauer D."/>
            <person name="Andreopoulos W."/>
            <person name="Pangilinan J."/>
            <person name="LaButti K."/>
            <person name="Riley R."/>
            <person name="Lipzen A."/>
            <person name="Clum A."/>
            <person name="Drula E."/>
            <person name="Henrissat B."/>
            <person name="Kohler A."/>
            <person name="Grigoriev I.V."/>
            <person name="Martin F.M."/>
            <person name="Hacquard S."/>
        </authorList>
    </citation>
    <scope>NUCLEOTIDE SEQUENCE</scope>
    <source>
        <strain evidence="1">MPI-SDFR-AT-0073</strain>
    </source>
</reference>
<dbReference type="RefSeq" id="XP_045952692.1">
    <property type="nucleotide sequence ID" value="XM_046100881.1"/>
</dbReference>
<dbReference type="Proteomes" id="UP000758603">
    <property type="component" value="Unassembled WGS sequence"/>
</dbReference>
<dbReference type="EMBL" id="JAGPXC010000010">
    <property type="protein sequence ID" value="KAH6646178.1"/>
    <property type="molecule type" value="Genomic_DNA"/>
</dbReference>
<dbReference type="OrthoDB" id="6365676at2759"/>
<accession>A0A9P8RHL9</accession>
<evidence type="ECO:0000313" key="2">
    <source>
        <dbReference type="Proteomes" id="UP000758603"/>
    </source>
</evidence>
<evidence type="ECO:0000313" key="1">
    <source>
        <dbReference type="EMBL" id="KAH6646178.1"/>
    </source>
</evidence>
<keyword evidence="2" id="KW-1185">Reference proteome</keyword>
<dbReference type="GeneID" id="70129773"/>
<organism evidence="1 2">
    <name type="scientific">Truncatella angustata</name>
    <dbReference type="NCBI Taxonomy" id="152316"/>
    <lineage>
        <taxon>Eukaryota</taxon>
        <taxon>Fungi</taxon>
        <taxon>Dikarya</taxon>
        <taxon>Ascomycota</taxon>
        <taxon>Pezizomycotina</taxon>
        <taxon>Sordariomycetes</taxon>
        <taxon>Xylariomycetidae</taxon>
        <taxon>Amphisphaeriales</taxon>
        <taxon>Sporocadaceae</taxon>
        <taxon>Truncatella</taxon>
    </lineage>
</organism>
<sequence length="338" mass="38754">MAETQLLRLPWELMLNVMACYLPLNPTTLIPTSDNATQLLLDFSTVNRVTREFAVRKIQQHCIVLDTDDKLRRFLLCLELSRRPKPFDIPSVFHNIHTMYLAPFGLVMDNLPTAMWIRDIFGYTSESLKRLIVDMPFDSLPPWNDHLNVGPVLLEGFERLGKLEEFVCTRNAARLSVRHEDGSSKSILYRWPNLRRLGLNRPLCDTDFWECLADLPHLEHAIFAGAMSNLGGGSEFREVYTQRASPASRITLVLAEVREFMISSTNNSSESIGSIEEDDRIRLMAYKIRIPPRKNFLDSNSEWLMGTALAGELWDIQGQRFIETPQLLVPHPQVAELE</sequence>
<name>A0A9P8RHL9_9PEZI</name>
<protein>
    <submittedName>
        <fullName evidence="1">Uncharacterized protein</fullName>
    </submittedName>
</protein>
<comment type="caution">
    <text evidence="1">The sequence shown here is derived from an EMBL/GenBank/DDBJ whole genome shotgun (WGS) entry which is preliminary data.</text>
</comment>
<proteinExistence type="predicted"/>
<dbReference type="AlphaFoldDB" id="A0A9P8RHL9"/>
<gene>
    <name evidence="1" type="ORF">BKA67DRAFT_541160</name>
</gene>